<keyword evidence="3" id="KW-0547">Nucleotide-binding</keyword>
<dbReference type="CDD" id="cd00082">
    <property type="entry name" value="HisKA"/>
    <property type="match status" value="1"/>
</dbReference>
<feature type="domain" description="Histidine kinase" evidence="8">
    <location>
        <begin position="133"/>
        <end position="334"/>
    </location>
</feature>
<dbReference type="PANTHER" id="PTHR43065">
    <property type="entry name" value="SENSOR HISTIDINE KINASE"/>
    <property type="match status" value="1"/>
</dbReference>
<evidence type="ECO:0000256" key="7">
    <source>
        <dbReference type="SAM" id="MobiDB-lite"/>
    </source>
</evidence>
<dbReference type="EMBL" id="CAJNAQ010000002">
    <property type="protein sequence ID" value="CAE6486690.1"/>
    <property type="molecule type" value="Genomic_DNA"/>
</dbReference>
<evidence type="ECO:0000256" key="3">
    <source>
        <dbReference type="ARBA" id="ARBA00022741"/>
    </source>
</evidence>
<comment type="caution">
    <text evidence="9">The sequence shown here is derived from an EMBL/GenBank/DDBJ whole genome shotgun (WGS) entry which is preliminary data.</text>
</comment>
<dbReference type="Pfam" id="PF00512">
    <property type="entry name" value="HisKA"/>
    <property type="match status" value="1"/>
</dbReference>
<accession>A0A812EZ90</accession>
<keyword evidence="1" id="KW-0597">Phosphoprotein</keyword>
<feature type="compositionally biased region" description="Basic and acidic residues" evidence="7">
    <location>
        <begin position="7"/>
        <end position="18"/>
    </location>
</feature>
<evidence type="ECO:0000256" key="4">
    <source>
        <dbReference type="ARBA" id="ARBA00022777"/>
    </source>
</evidence>
<sequence length="336" mass="38247">MAKFINKKSEEAQNRDGRVIFFSKTPPDPGETEGGKTDTQQERTEFSKLVKNQEEKIFEEKKKDRIATVTDLIEEEKKAIANIQVLIKKQSQSLERARKLFREKQSMLDAELNRKSSMFTNDKFNIMGHLSSKMAHDIRNPLNVIKVQVDLLKLRYSKQEDTMMLDSLNRMEKAVYGITNQLNDVLNFLRESPMQCESVSFLKILEESLSYIQKPDNVRIDMPSDDVMLFCDANKMQRVFVNMIQNSMQAMENGGTITFSIIDGQSETKIEISDTGKGINEELLPKIFEPLFTTKNDGTGLGLPICKKIIEDHGGSISVRNGPTTFTMTLPKSEPS</sequence>
<keyword evidence="2 9" id="KW-0808">Transferase</keyword>
<keyword evidence="5" id="KW-0067">ATP-binding</keyword>
<organism evidence="9 10">
    <name type="scientific">Candidatus Nitrosotenuis uzonensis</name>
    <dbReference type="NCBI Taxonomy" id="1407055"/>
    <lineage>
        <taxon>Archaea</taxon>
        <taxon>Nitrososphaerota</taxon>
        <taxon>Candidatus Nitrosotenuis</taxon>
    </lineage>
</organism>
<reference evidence="9" key="1">
    <citation type="submission" date="2021-02" db="EMBL/GenBank/DDBJ databases">
        <authorList>
            <person name="Han P."/>
        </authorList>
    </citation>
    <scope>NUCLEOTIDE SEQUENCE</scope>
    <source>
        <strain evidence="9">Candidatus Nitrosotenuis uzonensis 5A</strain>
    </source>
</reference>
<dbReference type="PRINTS" id="PR00344">
    <property type="entry name" value="BCTRLSENSOR"/>
</dbReference>
<dbReference type="InterPro" id="IPR003661">
    <property type="entry name" value="HisK_dim/P_dom"/>
</dbReference>
<dbReference type="SMART" id="SM00387">
    <property type="entry name" value="HATPase_c"/>
    <property type="match status" value="1"/>
</dbReference>
<evidence type="ECO:0000256" key="2">
    <source>
        <dbReference type="ARBA" id="ARBA00022679"/>
    </source>
</evidence>
<evidence type="ECO:0000313" key="10">
    <source>
        <dbReference type="Proteomes" id="UP000655759"/>
    </source>
</evidence>
<dbReference type="PROSITE" id="PS50109">
    <property type="entry name" value="HIS_KIN"/>
    <property type="match status" value="1"/>
</dbReference>
<dbReference type="InterPro" id="IPR005467">
    <property type="entry name" value="His_kinase_dom"/>
</dbReference>
<protein>
    <submittedName>
        <fullName evidence="9">Putative Histidine kinase</fullName>
        <ecNumber evidence="9">2.7.13.3</ecNumber>
    </submittedName>
</protein>
<dbReference type="Gene3D" id="3.30.565.10">
    <property type="entry name" value="Histidine kinase-like ATPase, C-terminal domain"/>
    <property type="match status" value="1"/>
</dbReference>
<dbReference type="Gene3D" id="1.10.287.130">
    <property type="match status" value="1"/>
</dbReference>
<evidence type="ECO:0000256" key="6">
    <source>
        <dbReference type="ARBA" id="ARBA00023012"/>
    </source>
</evidence>
<dbReference type="GO" id="GO:0005524">
    <property type="term" value="F:ATP binding"/>
    <property type="evidence" value="ECO:0007669"/>
    <property type="project" value="UniProtKB-KW"/>
</dbReference>
<evidence type="ECO:0000256" key="1">
    <source>
        <dbReference type="ARBA" id="ARBA00022553"/>
    </source>
</evidence>
<name>A0A812EZ90_9ARCH</name>
<proteinExistence type="predicted"/>
<dbReference type="SUPFAM" id="SSF47384">
    <property type="entry name" value="Homodimeric domain of signal transducing histidine kinase"/>
    <property type="match status" value="1"/>
</dbReference>
<dbReference type="GO" id="GO:0000155">
    <property type="term" value="F:phosphorelay sensor kinase activity"/>
    <property type="evidence" value="ECO:0007669"/>
    <property type="project" value="InterPro"/>
</dbReference>
<feature type="compositionally biased region" description="Basic and acidic residues" evidence="7">
    <location>
        <begin position="33"/>
        <end position="42"/>
    </location>
</feature>
<dbReference type="InterPro" id="IPR003594">
    <property type="entry name" value="HATPase_dom"/>
</dbReference>
<dbReference type="PANTHER" id="PTHR43065:SF10">
    <property type="entry name" value="PEROXIDE STRESS-ACTIVATED HISTIDINE KINASE MAK3"/>
    <property type="match status" value="1"/>
</dbReference>
<dbReference type="InterPro" id="IPR036097">
    <property type="entry name" value="HisK_dim/P_sf"/>
</dbReference>
<evidence type="ECO:0000259" key="8">
    <source>
        <dbReference type="PROSITE" id="PS50109"/>
    </source>
</evidence>
<dbReference type="SMART" id="SM00388">
    <property type="entry name" value="HisKA"/>
    <property type="match status" value="1"/>
</dbReference>
<dbReference type="CDD" id="cd00075">
    <property type="entry name" value="HATPase"/>
    <property type="match status" value="1"/>
</dbReference>
<gene>
    <name evidence="9" type="ORF">NUZ5A_20180</name>
</gene>
<feature type="region of interest" description="Disordered" evidence="7">
    <location>
        <begin position="1"/>
        <end position="42"/>
    </location>
</feature>
<dbReference type="SUPFAM" id="SSF55874">
    <property type="entry name" value="ATPase domain of HSP90 chaperone/DNA topoisomerase II/histidine kinase"/>
    <property type="match status" value="1"/>
</dbReference>
<evidence type="ECO:0000256" key="5">
    <source>
        <dbReference type="ARBA" id="ARBA00022840"/>
    </source>
</evidence>
<keyword evidence="6" id="KW-0902">Two-component regulatory system</keyword>
<keyword evidence="4 9" id="KW-0418">Kinase</keyword>
<evidence type="ECO:0000313" key="9">
    <source>
        <dbReference type="EMBL" id="CAE6486690.1"/>
    </source>
</evidence>
<dbReference type="EC" id="2.7.13.3" evidence="9"/>
<dbReference type="InterPro" id="IPR004358">
    <property type="entry name" value="Sig_transdc_His_kin-like_C"/>
</dbReference>
<dbReference type="InterPro" id="IPR036890">
    <property type="entry name" value="HATPase_C_sf"/>
</dbReference>
<dbReference type="Pfam" id="PF02518">
    <property type="entry name" value="HATPase_c"/>
    <property type="match status" value="1"/>
</dbReference>
<dbReference type="RefSeq" id="WP_205097834.1">
    <property type="nucleotide sequence ID" value="NZ_CAJNAQ010000002.1"/>
</dbReference>
<dbReference type="Proteomes" id="UP000655759">
    <property type="component" value="Unassembled WGS sequence"/>
</dbReference>
<dbReference type="AlphaFoldDB" id="A0A812EZ90"/>